<dbReference type="InterPro" id="IPR036465">
    <property type="entry name" value="vWFA_dom_sf"/>
</dbReference>
<dbReference type="EMBL" id="CP035033">
    <property type="protein sequence ID" value="QAB14668.1"/>
    <property type="molecule type" value="Genomic_DNA"/>
</dbReference>
<keyword evidence="3" id="KW-1185">Reference proteome</keyword>
<dbReference type="PROSITE" id="PS50234">
    <property type="entry name" value="VWFA"/>
    <property type="match status" value="1"/>
</dbReference>
<dbReference type="Proteomes" id="UP000285478">
    <property type="component" value="Chromosome"/>
</dbReference>
<evidence type="ECO:0000313" key="2">
    <source>
        <dbReference type="EMBL" id="QAB14668.1"/>
    </source>
</evidence>
<evidence type="ECO:0000259" key="1">
    <source>
        <dbReference type="PROSITE" id="PS50234"/>
    </source>
</evidence>
<reference evidence="2 3" key="1">
    <citation type="journal article" date="2018" name="Environ. Microbiol.">
        <title>Genomes of ubiquitous marine and hypersaline Hydrogenovibrio, Thiomicrorhabdus and Thiomicrospira spp. encode a diversity of mechanisms to sustain chemolithoautotrophy in heterogeneous environments.</title>
        <authorList>
            <person name="Scott K.M."/>
            <person name="Williams J."/>
            <person name="Porter C.M.B."/>
            <person name="Russel S."/>
            <person name="Harmer T.L."/>
            <person name="Paul J.H."/>
            <person name="Antonen K.M."/>
            <person name="Bridges M.K."/>
            <person name="Camper G.J."/>
            <person name="Campla C.K."/>
            <person name="Casella L.G."/>
            <person name="Chase E."/>
            <person name="Conrad J.W."/>
            <person name="Cruz M.C."/>
            <person name="Dunlap D.S."/>
            <person name="Duran L."/>
            <person name="Fahsbender E.M."/>
            <person name="Goldsmith D.B."/>
            <person name="Keeley R.F."/>
            <person name="Kondoff M.R."/>
            <person name="Kussy B.I."/>
            <person name="Lane M.K."/>
            <person name="Lawler S."/>
            <person name="Leigh B.A."/>
            <person name="Lewis C."/>
            <person name="Lostal L.M."/>
            <person name="Marking D."/>
            <person name="Mancera P.A."/>
            <person name="McClenthan E.C."/>
            <person name="McIntyre E.A."/>
            <person name="Mine J.A."/>
            <person name="Modi S."/>
            <person name="Moore B.D."/>
            <person name="Morgan W.A."/>
            <person name="Nelson K.M."/>
            <person name="Nguyen K.N."/>
            <person name="Ogburn N."/>
            <person name="Parrino D.G."/>
            <person name="Pedapudi A.D."/>
            <person name="Pelham R.P."/>
            <person name="Preece A.M."/>
            <person name="Rampersad E.A."/>
            <person name="Richardson J.C."/>
            <person name="Rodgers C.M."/>
            <person name="Schaffer B.L."/>
            <person name="Sheridan N.E."/>
            <person name="Solone M.R."/>
            <person name="Staley Z.R."/>
            <person name="Tabuchi M."/>
            <person name="Waide R.J."/>
            <person name="Wanjugi P.W."/>
            <person name="Young S."/>
            <person name="Clum A."/>
            <person name="Daum C."/>
            <person name="Huntemann M."/>
            <person name="Ivanova N."/>
            <person name="Kyrpides N."/>
            <person name="Mikhailova N."/>
            <person name="Palaniappan K."/>
            <person name="Pillay M."/>
            <person name="Reddy T.B.K."/>
            <person name="Shapiro N."/>
            <person name="Stamatis D."/>
            <person name="Varghese N."/>
            <person name="Woyke T."/>
            <person name="Boden R."/>
            <person name="Freyermuth S.K."/>
            <person name="Kerfeld C.A."/>
        </authorList>
    </citation>
    <scope>NUCLEOTIDE SEQUENCE [LARGE SCALE GENOMIC DNA]</scope>
    <source>
        <strain evidence="2 3">JR-2</strain>
    </source>
</reference>
<protein>
    <submittedName>
        <fullName evidence="2">VWA domain-containing protein</fullName>
    </submittedName>
</protein>
<gene>
    <name evidence="2" type="ORF">EPV75_02780</name>
</gene>
<organism evidence="2 3">
    <name type="scientific">Hydrogenovibrio thermophilus</name>
    <dbReference type="NCBI Taxonomy" id="265883"/>
    <lineage>
        <taxon>Bacteria</taxon>
        <taxon>Pseudomonadati</taxon>
        <taxon>Pseudomonadota</taxon>
        <taxon>Gammaproteobacteria</taxon>
        <taxon>Thiotrichales</taxon>
        <taxon>Piscirickettsiaceae</taxon>
        <taxon>Hydrogenovibrio</taxon>
    </lineage>
</organism>
<name>A0A451G590_9GAMM</name>
<sequence>MSFDMQEVKESLIESVPQLEEMLDSLIQEASHHMSEASRQTWLQNAQGIAYLGKGQQIVISYLEAVPQVVSQVEDEILDDVLETVMKLSSVTSGEVVALTLDSLPLVAERTGDIDLLRQYLALIYQLGSKTPRGLRPMLGIIDDLMSKLTVSGLRRWAQWGAQAHARNFQAQMDYFGLQSEDSKAVFQQQRKGSLFIDFHRPINFYLRAFWARDFFIRPAASDFDDFKPFYENMAMHLPDALNDLGDIKGAELYRAMAAHMASHLMYTSAAISMEQLNPQQMFFIELIEDARVEYNAIKQFPGLKKLWMKVAKAGMEAAELPENTTAYRLEQLAFALMDKEYPFDDEPLTMVVDQFHDQVEDNLENEKWSWDLGMTLYNVLNQAMSKWESLTDISRMRFPYRDDNRLVWASDEWGEMDGTGAGHQETVRKHVSVMEMVNEIDSELQDVDHDEVWVLNSEFFPYEDNGVSFNDMEGVDPVSDPVHYHEWDYRVQLNRPNWVTLYEHRAKKGDPELYDRILEQNKGIAHRIKQIVDKLQAVGLQRIRRIEDGDELDLNACVEAITALRMGQEPDPRITMKNVIRSREVSVVILLDLSESTNEYVTGEDKTVLEVTQEAAILVSHAINGIGDQFAVHGFSSDGRHDVQYTRFKQFEEPFDADVHAKLAGMQGGLSTRMGAAMRHAGAYLERQSSKQKLLLVITDGEPADIDEKDSQYLKQDAKKAVEELQTKGVYSYCLTIDQFADKYVQQIFGQNRYAIVDNVLRLPEKLPTLFANLTT</sequence>
<dbReference type="Pfam" id="PF00092">
    <property type="entry name" value="VWA"/>
    <property type="match status" value="1"/>
</dbReference>
<dbReference type="SUPFAM" id="SSF53300">
    <property type="entry name" value="vWA-like"/>
    <property type="match status" value="1"/>
</dbReference>
<proteinExistence type="predicted"/>
<accession>A0A451G590</accession>
<dbReference type="SMART" id="SM00327">
    <property type="entry name" value="VWA"/>
    <property type="match status" value="1"/>
</dbReference>
<dbReference type="PANTHER" id="PTHR41248:SF1">
    <property type="entry name" value="NORD PROTEIN"/>
    <property type="match status" value="1"/>
</dbReference>
<dbReference type="RefSeq" id="WP_029939718.1">
    <property type="nucleotide sequence ID" value="NZ_CP035033.1"/>
</dbReference>
<dbReference type="InterPro" id="IPR051928">
    <property type="entry name" value="NorD/CobT"/>
</dbReference>
<feature type="domain" description="VWFA" evidence="1">
    <location>
        <begin position="587"/>
        <end position="775"/>
    </location>
</feature>
<dbReference type="InterPro" id="IPR002035">
    <property type="entry name" value="VWF_A"/>
</dbReference>
<dbReference type="PANTHER" id="PTHR41248">
    <property type="entry name" value="NORD PROTEIN"/>
    <property type="match status" value="1"/>
</dbReference>
<dbReference type="AlphaFoldDB" id="A0A451G590"/>
<dbReference type="Gene3D" id="3.40.50.410">
    <property type="entry name" value="von Willebrand factor, type A domain"/>
    <property type="match status" value="1"/>
</dbReference>
<dbReference type="CDD" id="cd01454">
    <property type="entry name" value="vWA_norD_type"/>
    <property type="match status" value="1"/>
</dbReference>
<dbReference type="KEGG" id="htr:EPV75_02780"/>
<evidence type="ECO:0000313" key="3">
    <source>
        <dbReference type="Proteomes" id="UP000285478"/>
    </source>
</evidence>